<feature type="binding site" evidence="9">
    <location>
        <begin position="265"/>
        <end position="266"/>
    </location>
    <ligand>
        <name>ATP</name>
        <dbReference type="ChEBI" id="CHEBI:30616"/>
    </ligand>
</feature>
<dbReference type="PRINTS" id="PR00990">
    <property type="entry name" value="RIBOKINASE"/>
</dbReference>
<feature type="active site" description="Proton acceptor" evidence="9">
    <location>
        <position position="266"/>
    </location>
</feature>
<protein>
    <recommendedName>
        <fullName evidence="9">Ribokinase</fullName>
        <shortName evidence="9">RK</shortName>
        <ecNumber evidence="9">2.7.1.15</ecNumber>
    </recommendedName>
</protein>
<keyword evidence="5 9" id="KW-0067">ATP-binding</keyword>
<comment type="pathway">
    <text evidence="9">Carbohydrate metabolism; D-ribose degradation; D-ribose 5-phosphate from beta-D-ribopyranose: step 2/2.</text>
</comment>
<comment type="cofactor">
    <cofactor evidence="9">
        <name>Mg(2+)</name>
        <dbReference type="ChEBI" id="CHEBI:18420"/>
    </cofactor>
    <text evidence="9">Requires a divalent cation, most likely magnesium in vivo, as an electrophilic catalyst to aid phosphoryl group transfer. It is the chelate of the metal and the nucleotide that is the actual substrate.</text>
</comment>
<keyword evidence="8 9" id="KW-0119">Carbohydrate metabolism</keyword>
<dbReference type="RefSeq" id="WP_004623961.1">
    <property type="nucleotide sequence ID" value="NZ_AORV01000020.1"/>
</dbReference>
<evidence type="ECO:0000256" key="4">
    <source>
        <dbReference type="ARBA" id="ARBA00022777"/>
    </source>
</evidence>
<evidence type="ECO:0000256" key="7">
    <source>
        <dbReference type="ARBA" id="ARBA00022958"/>
    </source>
</evidence>
<dbReference type="InterPro" id="IPR011877">
    <property type="entry name" value="Ribokinase"/>
</dbReference>
<dbReference type="PATRIC" id="fig|1195236.3.peg.893"/>
<keyword evidence="1 9" id="KW-0808">Transferase</keyword>
<comment type="similarity">
    <text evidence="9">Belongs to the carbohydrate kinase PfkB family. Ribokinase subfamily.</text>
</comment>
<feature type="binding site" evidence="9">
    <location>
        <position position="301"/>
    </location>
    <ligand>
        <name>K(+)</name>
        <dbReference type="ChEBI" id="CHEBI:29103"/>
    </ligand>
</feature>
<dbReference type="GO" id="GO:0019303">
    <property type="term" value="P:D-ribose catabolic process"/>
    <property type="evidence" value="ECO:0007669"/>
    <property type="project" value="UniProtKB-UniRule"/>
</dbReference>
<feature type="binding site" evidence="9">
    <location>
        <begin position="14"/>
        <end position="16"/>
    </location>
    <ligand>
        <name>substrate</name>
    </ligand>
</feature>
<dbReference type="AlphaFoldDB" id="S0FMJ8"/>
<feature type="binding site" evidence="9">
    <location>
        <position position="147"/>
    </location>
    <ligand>
        <name>substrate</name>
    </ligand>
</feature>
<dbReference type="InterPro" id="IPR011611">
    <property type="entry name" value="PfkB_dom"/>
</dbReference>
<name>S0FMJ8_RUMCE</name>
<dbReference type="InterPro" id="IPR002139">
    <property type="entry name" value="Ribo/fructo_kinase"/>
</dbReference>
<comment type="catalytic activity">
    <reaction evidence="9">
        <text>D-ribose + ATP = D-ribose 5-phosphate + ADP + H(+)</text>
        <dbReference type="Rhea" id="RHEA:13697"/>
        <dbReference type="ChEBI" id="CHEBI:15378"/>
        <dbReference type="ChEBI" id="CHEBI:30616"/>
        <dbReference type="ChEBI" id="CHEBI:47013"/>
        <dbReference type="ChEBI" id="CHEBI:78346"/>
        <dbReference type="ChEBI" id="CHEBI:456216"/>
        <dbReference type="EC" id="2.7.1.15"/>
    </reaction>
</comment>
<dbReference type="EC" id="2.7.1.15" evidence="9"/>
<feature type="binding site" evidence="9">
    <location>
        <begin position="42"/>
        <end position="46"/>
    </location>
    <ligand>
        <name>substrate</name>
    </ligand>
</feature>
<accession>S0FMJ8</accession>
<dbReference type="SUPFAM" id="SSF53613">
    <property type="entry name" value="Ribokinase-like"/>
    <property type="match status" value="1"/>
</dbReference>
<evidence type="ECO:0000256" key="6">
    <source>
        <dbReference type="ARBA" id="ARBA00022842"/>
    </source>
</evidence>
<feature type="binding site" evidence="9">
    <location>
        <position position="299"/>
    </location>
    <ligand>
        <name>K(+)</name>
        <dbReference type="ChEBI" id="CHEBI:29103"/>
    </ligand>
</feature>
<comment type="caution">
    <text evidence="9">Lacks conserved residue(s) required for the propagation of feature annotation.</text>
</comment>
<keyword evidence="4 9" id="KW-0418">Kinase</keyword>
<dbReference type="Gene3D" id="3.40.1190.20">
    <property type="match status" value="1"/>
</dbReference>
<feature type="binding site" evidence="9">
    <location>
        <position position="296"/>
    </location>
    <ligand>
        <name>K(+)</name>
        <dbReference type="ChEBI" id="CHEBI:29103"/>
    </ligand>
</feature>
<reference evidence="11 12" key="1">
    <citation type="journal article" date="2013" name="Genome Announc.">
        <title>Draft Genome Sequence of the Cellulolytic, Mesophilic, Anaerobic Bacterium Clostridium termitidis Strain CT1112 (DSM 5398).</title>
        <authorList>
            <person name="Lal S."/>
            <person name="Ramachandran U."/>
            <person name="Zhang X."/>
            <person name="Munir R."/>
            <person name="Sparling R."/>
            <person name="Levin D.B."/>
        </authorList>
    </citation>
    <scope>NUCLEOTIDE SEQUENCE [LARGE SCALE GENOMIC DNA]</scope>
    <source>
        <strain evidence="11 12">CT1112</strain>
    </source>
</reference>
<dbReference type="STRING" id="1195236.CTER_0571"/>
<comment type="function">
    <text evidence="9">Catalyzes the phosphorylation of ribose at O-5 in a reaction requiring ATP and magnesium. The resulting D-ribose-5-phosphate can then be used either for sythesis of nucleotides, histidine, and tryptophan, or as a component of the pentose phosphate pathway.</text>
</comment>
<keyword evidence="12" id="KW-1185">Reference proteome</keyword>
<evidence type="ECO:0000256" key="9">
    <source>
        <dbReference type="HAMAP-Rule" id="MF_01987"/>
    </source>
</evidence>
<dbReference type="CDD" id="cd01174">
    <property type="entry name" value="ribokinase"/>
    <property type="match status" value="1"/>
</dbReference>
<evidence type="ECO:0000256" key="3">
    <source>
        <dbReference type="ARBA" id="ARBA00022741"/>
    </source>
</evidence>
<proteinExistence type="inferred from homology"/>
<evidence type="ECO:0000256" key="1">
    <source>
        <dbReference type="ARBA" id="ARBA00022679"/>
    </source>
</evidence>
<dbReference type="GO" id="GO:0005829">
    <property type="term" value="C:cytosol"/>
    <property type="evidence" value="ECO:0007669"/>
    <property type="project" value="TreeGrafter"/>
</dbReference>
<dbReference type="eggNOG" id="COG0524">
    <property type="taxonomic scope" value="Bacteria"/>
</dbReference>
<dbReference type="UniPathway" id="UPA00916">
    <property type="reaction ID" value="UER00889"/>
</dbReference>
<feature type="binding site" evidence="9">
    <location>
        <position position="260"/>
    </location>
    <ligand>
        <name>K(+)</name>
        <dbReference type="ChEBI" id="CHEBI:29103"/>
    </ligand>
</feature>
<keyword evidence="3 9" id="KW-0547">Nucleotide-binding</keyword>
<keyword evidence="6 9" id="KW-0460">Magnesium</keyword>
<feature type="binding site" evidence="9">
    <location>
        <position position="305"/>
    </location>
    <ligand>
        <name>K(+)</name>
        <dbReference type="ChEBI" id="CHEBI:29103"/>
    </ligand>
</feature>
<comment type="activity regulation">
    <text evidence="9">Activated by a monovalent cation that binds near, but not in, the active site. The most likely occupant of the site in vivo is potassium. Ion binding induces a conformational change that may alter substrate affinity.</text>
</comment>
<dbReference type="HAMAP" id="MF_01987">
    <property type="entry name" value="Ribokinase"/>
    <property type="match status" value="1"/>
</dbReference>
<evidence type="ECO:0000313" key="12">
    <source>
        <dbReference type="Proteomes" id="UP000014155"/>
    </source>
</evidence>
<evidence type="ECO:0000256" key="2">
    <source>
        <dbReference type="ARBA" id="ARBA00022723"/>
    </source>
</evidence>
<evidence type="ECO:0000256" key="8">
    <source>
        <dbReference type="ARBA" id="ARBA00023277"/>
    </source>
</evidence>
<dbReference type="Pfam" id="PF00294">
    <property type="entry name" value="PfkB"/>
    <property type="match status" value="1"/>
</dbReference>
<evidence type="ECO:0000259" key="10">
    <source>
        <dbReference type="Pfam" id="PF00294"/>
    </source>
</evidence>
<comment type="caution">
    <text evidence="11">The sequence shown here is derived from an EMBL/GenBank/DDBJ whole genome shotgun (WGS) entry which is preliminary data.</text>
</comment>
<comment type="subcellular location">
    <subcellularLocation>
        <location evidence="9">Cytoplasm</location>
    </subcellularLocation>
</comment>
<gene>
    <name evidence="9" type="primary">rbsK</name>
    <name evidence="11" type="ORF">CTER_0571</name>
</gene>
<dbReference type="InterPro" id="IPR029056">
    <property type="entry name" value="Ribokinase-like"/>
</dbReference>
<organism evidence="11 12">
    <name type="scientific">Ruminiclostridium cellobioparum subsp. termitidis CT1112</name>
    <dbReference type="NCBI Taxonomy" id="1195236"/>
    <lineage>
        <taxon>Bacteria</taxon>
        <taxon>Bacillati</taxon>
        <taxon>Bacillota</taxon>
        <taxon>Clostridia</taxon>
        <taxon>Eubacteriales</taxon>
        <taxon>Oscillospiraceae</taxon>
        <taxon>Ruminiclostridium</taxon>
    </lineage>
</organism>
<feature type="binding site" evidence="9">
    <location>
        <position position="266"/>
    </location>
    <ligand>
        <name>substrate</name>
    </ligand>
</feature>
<keyword evidence="2 9" id="KW-0479">Metal-binding</keyword>
<dbReference type="Proteomes" id="UP000014155">
    <property type="component" value="Unassembled WGS sequence"/>
</dbReference>
<dbReference type="EMBL" id="AORV01000020">
    <property type="protein sequence ID" value="EMS73450.1"/>
    <property type="molecule type" value="Genomic_DNA"/>
</dbReference>
<keyword evidence="9" id="KW-0963">Cytoplasm</keyword>
<dbReference type="PANTHER" id="PTHR10584:SF166">
    <property type="entry name" value="RIBOKINASE"/>
    <property type="match status" value="1"/>
</dbReference>
<keyword evidence="7 9" id="KW-0630">Potassium</keyword>
<dbReference type="GO" id="GO:0004747">
    <property type="term" value="F:ribokinase activity"/>
    <property type="evidence" value="ECO:0007669"/>
    <property type="project" value="UniProtKB-UniRule"/>
</dbReference>
<feature type="binding site" evidence="9">
    <location>
        <begin position="233"/>
        <end position="238"/>
    </location>
    <ligand>
        <name>ATP</name>
        <dbReference type="ChEBI" id="CHEBI:30616"/>
    </ligand>
</feature>
<evidence type="ECO:0000256" key="5">
    <source>
        <dbReference type="ARBA" id="ARBA00022840"/>
    </source>
</evidence>
<dbReference type="GO" id="GO:0005524">
    <property type="term" value="F:ATP binding"/>
    <property type="evidence" value="ECO:0007669"/>
    <property type="project" value="UniProtKB-UniRule"/>
</dbReference>
<feature type="binding site" evidence="9">
    <location>
        <position position="191"/>
    </location>
    <ligand>
        <name>ATP</name>
        <dbReference type="ChEBI" id="CHEBI:30616"/>
    </ligand>
</feature>
<dbReference type="PANTHER" id="PTHR10584">
    <property type="entry name" value="SUGAR KINASE"/>
    <property type="match status" value="1"/>
</dbReference>
<comment type="subunit">
    <text evidence="9">Homodimer.</text>
</comment>
<sequence length="323" mass="34406">MENKPKLLIVGSFIMDLISTTGRLPNEGETTIGIDFSTAPGGKGANQAVQAALLGADVTMVGKVGKDIFGEMLIGSAGKAGIDIRHVIRDPDAPTGVGNIMLELKEGQKSKNRILLIPGANMALTTEDVEFLRDEIENYDMVMLQLEIPMEVNEAVADMAYEKNVPIMLNSAPSAPLSHSLLKKLTYISPNEHEAADLTGIKVNTSKSGVDTETIKAAAEVLLKKGVKNVIITLGSNGAALINAEKFIYQPCIDIVEVKDPTAAGDSFIGAFCTAICSDMVEEEAILFASYTATITVSRMGAQPSLPFRAEVLALMEAHKNNL</sequence>
<feature type="binding site" evidence="9">
    <location>
        <position position="262"/>
    </location>
    <ligand>
        <name>K(+)</name>
        <dbReference type="ChEBI" id="CHEBI:29103"/>
    </ligand>
</feature>
<evidence type="ECO:0000313" key="11">
    <source>
        <dbReference type="EMBL" id="EMS73450.1"/>
    </source>
</evidence>
<feature type="domain" description="Carbohydrate kinase PfkB" evidence="10">
    <location>
        <begin position="5"/>
        <end position="307"/>
    </location>
</feature>
<dbReference type="GO" id="GO:0046872">
    <property type="term" value="F:metal ion binding"/>
    <property type="evidence" value="ECO:0007669"/>
    <property type="project" value="UniProtKB-KW"/>
</dbReference>